<comment type="caution">
    <text evidence="2">The sequence shown here is derived from an EMBL/GenBank/DDBJ whole genome shotgun (WGS) entry which is preliminary data.</text>
</comment>
<proteinExistence type="predicted"/>
<gene>
    <name evidence="2" type="ORF">ENJ65_04715</name>
</gene>
<evidence type="ECO:0000259" key="1">
    <source>
        <dbReference type="Pfam" id="PF13116"/>
    </source>
</evidence>
<accession>A0A832N5F1</accession>
<protein>
    <recommendedName>
        <fullName evidence="1">YhdP central domain-containing protein</fullName>
    </recommendedName>
</protein>
<evidence type="ECO:0000313" key="2">
    <source>
        <dbReference type="EMBL" id="HHJ80917.1"/>
    </source>
</evidence>
<reference evidence="2" key="1">
    <citation type="journal article" date="2020" name="mSystems">
        <title>Genome- and Community-Level Interaction Insights into Carbon Utilization and Element Cycling Functions of Hydrothermarchaeota in Hydrothermal Sediment.</title>
        <authorList>
            <person name="Zhou Z."/>
            <person name="Liu Y."/>
            <person name="Xu W."/>
            <person name="Pan J."/>
            <person name="Luo Z.H."/>
            <person name="Li M."/>
        </authorList>
    </citation>
    <scope>NUCLEOTIDE SEQUENCE [LARGE SCALE GENOMIC DNA]</scope>
    <source>
        <strain evidence="2">HyVt-505</strain>
    </source>
</reference>
<dbReference type="PANTHER" id="PTHR38690:SF1">
    <property type="entry name" value="PROTEASE"/>
    <property type="match status" value="1"/>
</dbReference>
<feature type="domain" description="YhdP central" evidence="1">
    <location>
        <begin position="2"/>
        <end position="619"/>
    </location>
</feature>
<dbReference type="Pfam" id="PF13116">
    <property type="entry name" value="YhdP"/>
    <property type="match status" value="1"/>
</dbReference>
<dbReference type="Proteomes" id="UP000885832">
    <property type="component" value="Unassembled WGS sequence"/>
</dbReference>
<dbReference type="InterPro" id="IPR025263">
    <property type="entry name" value="YhdP_central"/>
</dbReference>
<feature type="non-terminal residue" evidence="2">
    <location>
        <position position="621"/>
    </location>
</feature>
<dbReference type="EMBL" id="DRNF01000296">
    <property type="protein sequence ID" value="HHJ80917.1"/>
    <property type="molecule type" value="Genomic_DNA"/>
</dbReference>
<dbReference type="PANTHER" id="PTHR38690">
    <property type="entry name" value="PROTEASE-RELATED"/>
    <property type="match status" value="1"/>
</dbReference>
<dbReference type="InterPro" id="IPR011836">
    <property type="entry name" value="YhdP"/>
</dbReference>
<name>A0A832N5F1_9GAMM</name>
<organism evidence="2">
    <name type="scientific">Candidatus Tenderia electrophaga</name>
    <dbReference type="NCBI Taxonomy" id="1748243"/>
    <lineage>
        <taxon>Bacteria</taxon>
        <taxon>Pseudomonadati</taxon>
        <taxon>Pseudomonadota</taxon>
        <taxon>Gammaproteobacteria</taxon>
        <taxon>Candidatus Tenderiales</taxon>
        <taxon>Candidatus Tenderiaceae</taxon>
        <taxon>Candidatus Tenderia</taxon>
    </lineage>
</organism>
<sequence>MSAARLLLPQLERYKGDLELEVSRLIGQPVSVADVEIGWHGYGPRLFLHDVQLHDRSGSQILFGFDQAHVDVSLPLTLYRWQVALRDLTFKGVELSLQRQLDGHVSVAGLELPQANAGQAENNEIDSAVLAWLFSQKYLAIEESVIHWRDLNQDDYAFTMRNVSLKLSNDGEQHFLSGQVHLPSSLGGGVKVMLEAQGLVDNITGWPVDFYVEGRGLALAQWLTGRSAVGLQMLNGSAEIELWGRWQQNHLDNVKGHVFARNVHLVSGEAAVGTEPQVLDSAFAEFVWQKDVAGWQLDIDRLSLVKDAVAWQPTRIQVSQRVSDSGSELEVASSFARLDDVAALLSLSSRLTDQQRELLQVTRPRGELRDAYLKLGFSDDQLQDYFFRAELEKFALLPWQKLPGFDGLDLSLNLDQAGGVVDVATEGAYLDLRNLFRDFFTLDALSGRLAWQQGQDGVLLEIHDFTLSNQDAAVAFAGQLFLPADETSPVIKLLLDIKRGNGEETSRYLPSKIMSQKTVAWLDNAIVAGKVDSGSMVLQGPIKQFPFNDASGRFEIRFNVNDGVLDYAHGWPRIEQIEAEVAFVGNRMNIAAEAGKVLAADITHVAVEIADMRGHPALLSL</sequence>
<dbReference type="AlphaFoldDB" id="A0A832N5F1"/>